<name>A0A8X6YQF3_9ARAC</name>
<evidence type="ECO:0000313" key="2">
    <source>
        <dbReference type="Proteomes" id="UP000886998"/>
    </source>
</evidence>
<dbReference type="AlphaFoldDB" id="A0A8X6YQF3"/>
<sequence length="119" mass="13382">MARNTLMTPGVKIYLNSQHEWRADNGTLNAMMPSTTCPDVLPLHAVLPQKAILMKKDIIWFSACSLPMSSRFGILSRFFVFSPFADRLTNGASVRSGVSSLSFLICQLMFEKQQHILLF</sequence>
<reference evidence="1" key="1">
    <citation type="submission" date="2020-08" db="EMBL/GenBank/DDBJ databases">
        <title>Multicomponent nature underlies the extraordinary mechanical properties of spider dragline silk.</title>
        <authorList>
            <person name="Kono N."/>
            <person name="Nakamura H."/>
            <person name="Mori M."/>
            <person name="Yoshida Y."/>
            <person name="Ohtoshi R."/>
            <person name="Malay A.D."/>
            <person name="Moran D.A.P."/>
            <person name="Tomita M."/>
            <person name="Numata K."/>
            <person name="Arakawa K."/>
        </authorList>
    </citation>
    <scope>NUCLEOTIDE SEQUENCE</scope>
</reference>
<gene>
    <name evidence="1" type="ORF">TNIN_131771</name>
</gene>
<dbReference type="EMBL" id="BMAV01022028">
    <property type="protein sequence ID" value="GFY76583.1"/>
    <property type="molecule type" value="Genomic_DNA"/>
</dbReference>
<dbReference type="Proteomes" id="UP000886998">
    <property type="component" value="Unassembled WGS sequence"/>
</dbReference>
<keyword evidence="2" id="KW-1185">Reference proteome</keyword>
<dbReference type="OrthoDB" id="10285901at2759"/>
<proteinExistence type="predicted"/>
<evidence type="ECO:0000313" key="1">
    <source>
        <dbReference type="EMBL" id="GFY76583.1"/>
    </source>
</evidence>
<accession>A0A8X6YQF3</accession>
<organism evidence="1 2">
    <name type="scientific">Trichonephila inaurata madagascariensis</name>
    <dbReference type="NCBI Taxonomy" id="2747483"/>
    <lineage>
        <taxon>Eukaryota</taxon>
        <taxon>Metazoa</taxon>
        <taxon>Ecdysozoa</taxon>
        <taxon>Arthropoda</taxon>
        <taxon>Chelicerata</taxon>
        <taxon>Arachnida</taxon>
        <taxon>Araneae</taxon>
        <taxon>Araneomorphae</taxon>
        <taxon>Entelegynae</taxon>
        <taxon>Araneoidea</taxon>
        <taxon>Nephilidae</taxon>
        <taxon>Trichonephila</taxon>
        <taxon>Trichonephila inaurata</taxon>
    </lineage>
</organism>
<comment type="caution">
    <text evidence="1">The sequence shown here is derived from an EMBL/GenBank/DDBJ whole genome shotgun (WGS) entry which is preliminary data.</text>
</comment>
<protein>
    <submittedName>
        <fullName evidence="1">Uncharacterized protein</fullName>
    </submittedName>
</protein>